<dbReference type="InterPro" id="IPR001851">
    <property type="entry name" value="ABC_transp_permease"/>
</dbReference>
<feature type="transmembrane region" description="Helical" evidence="7">
    <location>
        <begin position="55"/>
        <end position="73"/>
    </location>
</feature>
<comment type="subcellular location">
    <subcellularLocation>
        <location evidence="1">Cell membrane</location>
        <topology evidence="1">Multi-pass membrane protein</topology>
    </subcellularLocation>
</comment>
<keyword evidence="5 7" id="KW-0472">Membrane</keyword>
<feature type="transmembrane region" description="Helical" evidence="7">
    <location>
        <begin position="79"/>
        <end position="99"/>
    </location>
</feature>
<evidence type="ECO:0000256" key="4">
    <source>
        <dbReference type="ARBA" id="ARBA00022989"/>
    </source>
</evidence>
<feature type="transmembrane region" description="Helical" evidence="7">
    <location>
        <begin position="330"/>
        <end position="352"/>
    </location>
</feature>
<feature type="transmembrane region" description="Helical" evidence="7">
    <location>
        <begin position="256"/>
        <end position="279"/>
    </location>
</feature>
<dbReference type="Pfam" id="PF02653">
    <property type="entry name" value="BPD_transp_2"/>
    <property type="match status" value="1"/>
</dbReference>
<proteinExistence type="predicted"/>
<evidence type="ECO:0000256" key="2">
    <source>
        <dbReference type="ARBA" id="ARBA00022475"/>
    </source>
</evidence>
<dbReference type="PANTHER" id="PTHR30482">
    <property type="entry name" value="HIGH-AFFINITY BRANCHED-CHAIN AMINO ACID TRANSPORT SYSTEM PERMEASE"/>
    <property type="match status" value="1"/>
</dbReference>
<evidence type="ECO:0000256" key="5">
    <source>
        <dbReference type="ARBA" id="ARBA00023136"/>
    </source>
</evidence>
<evidence type="ECO:0000313" key="8">
    <source>
        <dbReference type="EMBL" id="MEU8132848.1"/>
    </source>
</evidence>
<evidence type="ECO:0000256" key="6">
    <source>
        <dbReference type="SAM" id="MobiDB-lite"/>
    </source>
</evidence>
<dbReference type="Proteomes" id="UP001551482">
    <property type="component" value="Unassembled WGS sequence"/>
</dbReference>
<evidence type="ECO:0000256" key="7">
    <source>
        <dbReference type="SAM" id="Phobius"/>
    </source>
</evidence>
<keyword evidence="2" id="KW-1003">Cell membrane</keyword>
<feature type="region of interest" description="Disordered" evidence="6">
    <location>
        <begin position="1"/>
        <end position="23"/>
    </location>
</feature>
<protein>
    <submittedName>
        <fullName evidence="8">Branched-chain amino acid ABC transporter permease</fullName>
    </submittedName>
</protein>
<organism evidence="8 9">
    <name type="scientific">Streptodolium elevatio</name>
    <dbReference type="NCBI Taxonomy" id="3157996"/>
    <lineage>
        <taxon>Bacteria</taxon>
        <taxon>Bacillati</taxon>
        <taxon>Actinomycetota</taxon>
        <taxon>Actinomycetes</taxon>
        <taxon>Kitasatosporales</taxon>
        <taxon>Streptomycetaceae</taxon>
        <taxon>Streptodolium</taxon>
    </lineage>
</organism>
<feature type="transmembrane region" description="Helical" evidence="7">
    <location>
        <begin position="291"/>
        <end position="318"/>
    </location>
</feature>
<reference evidence="8 9" key="1">
    <citation type="submission" date="2024-06" db="EMBL/GenBank/DDBJ databases">
        <title>The Natural Products Discovery Center: Release of the First 8490 Sequenced Strains for Exploring Actinobacteria Biosynthetic Diversity.</title>
        <authorList>
            <person name="Kalkreuter E."/>
            <person name="Kautsar S.A."/>
            <person name="Yang D."/>
            <person name="Bader C.D."/>
            <person name="Teijaro C.N."/>
            <person name="Fluegel L."/>
            <person name="Davis C.M."/>
            <person name="Simpson J.R."/>
            <person name="Lauterbach L."/>
            <person name="Steele A.D."/>
            <person name="Gui C."/>
            <person name="Meng S."/>
            <person name="Li G."/>
            <person name="Viehrig K."/>
            <person name="Ye F."/>
            <person name="Su P."/>
            <person name="Kiefer A.F."/>
            <person name="Nichols A."/>
            <person name="Cepeda A.J."/>
            <person name="Yan W."/>
            <person name="Fan B."/>
            <person name="Jiang Y."/>
            <person name="Adhikari A."/>
            <person name="Zheng C.-J."/>
            <person name="Schuster L."/>
            <person name="Cowan T.M."/>
            <person name="Smanski M.J."/>
            <person name="Chevrette M.G."/>
            <person name="De Carvalho L.P.S."/>
            <person name="Shen B."/>
        </authorList>
    </citation>
    <scope>NUCLEOTIDE SEQUENCE [LARGE SCALE GENOMIC DNA]</scope>
    <source>
        <strain evidence="8 9">NPDC048946</strain>
    </source>
</reference>
<dbReference type="PANTHER" id="PTHR30482:SF10">
    <property type="entry name" value="HIGH-AFFINITY BRANCHED-CHAIN AMINO ACID TRANSPORT PROTEIN BRAE"/>
    <property type="match status" value="1"/>
</dbReference>
<dbReference type="CDD" id="cd06581">
    <property type="entry name" value="TM_PBP1_LivM_like"/>
    <property type="match status" value="1"/>
</dbReference>
<dbReference type="InterPro" id="IPR043428">
    <property type="entry name" value="LivM-like"/>
</dbReference>
<keyword evidence="4 7" id="KW-1133">Transmembrane helix</keyword>
<dbReference type="EMBL" id="JBEZFP010000008">
    <property type="protein sequence ID" value="MEU8132848.1"/>
    <property type="molecule type" value="Genomic_DNA"/>
</dbReference>
<evidence type="ECO:0000256" key="1">
    <source>
        <dbReference type="ARBA" id="ARBA00004651"/>
    </source>
</evidence>
<accession>A0ABV3DAS0</accession>
<evidence type="ECO:0000313" key="9">
    <source>
        <dbReference type="Proteomes" id="UP001551482"/>
    </source>
</evidence>
<name>A0ABV3DAS0_9ACTN</name>
<comment type="caution">
    <text evidence="8">The sequence shown here is derived from an EMBL/GenBank/DDBJ whole genome shotgun (WGS) entry which is preliminary data.</text>
</comment>
<evidence type="ECO:0000256" key="3">
    <source>
        <dbReference type="ARBA" id="ARBA00022692"/>
    </source>
</evidence>
<keyword evidence="9" id="KW-1185">Reference proteome</keyword>
<gene>
    <name evidence="8" type="ORF">AB0C36_05000</name>
</gene>
<feature type="transmembrane region" description="Helical" evidence="7">
    <location>
        <begin position="130"/>
        <end position="151"/>
    </location>
</feature>
<dbReference type="RefSeq" id="WP_358349347.1">
    <property type="nucleotide sequence ID" value="NZ_JBEZFP010000008.1"/>
</dbReference>
<sequence length="369" mass="38346">MTDTHNPAAPPDGATERTGVPGLDAASGRLDDLRARLGASPRGTVKPPVYGRHQYLGVLAFVAVTAVAAPNLITSAEGTNLLDLWLLYSLAGIGFYWIFGLGGRFAFCQTTMMAVGAYASAYTIERGQPFWLSALCGAAAAGAVAAVVGLALARAQHFAFAIGTLAVSQIGMVVFSRTSEFTGVNGQVTGLPYASLFGHTFDSDRGAFWLFLGVLGLALLLGVFLERSPVGREAVAARDGEMVARTAGIPVRRVHLMLYVLGSVAGGLSGALLANWQGFVGVDQFGLDLGIGIFLMVILGGAGSIWGPVLGAGFYVWAPKLLSDFKEYQGVVYGALLLVMIMVAPEGLIGLAGRARALLRRVGKGGAHG</sequence>
<keyword evidence="3 7" id="KW-0812">Transmembrane</keyword>
<feature type="transmembrane region" description="Helical" evidence="7">
    <location>
        <begin position="206"/>
        <end position="225"/>
    </location>
</feature>